<dbReference type="AlphaFoldDB" id="A0A8S3VI61"/>
<evidence type="ECO:0000256" key="2">
    <source>
        <dbReference type="SAM" id="Phobius"/>
    </source>
</evidence>
<evidence type="ECO:0000313" key="4">
    <source>
        <dbReference type="Proteomes" id="UP000683360"/>
    </source>
</evidence>
<gene>
    <name evidence="3" type="ORF">MEDL_67292</name>
</gene>
<organism evidence="3 4">
    <name type="scientific">Mytilus edulis</name>
    <name type="common">Blue mussel</name>
    <dbReference type="NCBI Taxonomy" id="6550"/>
    <lineage>
        <taxon>Eukaryota</taxon>
        <taxon>Metazoa</taxon>
        <taxon>Spiralia</taxon>
        <taxon>Lophotrochozoa</taxon>
        <taxon>Mollusca</taxon>
        <taxon>Bivalvia</taxon>
        <taxon>Autobranchia</taxon>
        <taxon>Pteriomorphia</taxon>
        <taxon>Mytilida</taxon>
        <taxon>Mytiloidea</taxon>
        <taxon>Mytilidae</taxon>
        <taxon>Mytilinae</taxon>
        <taxon>Mytilus</taxon>
    </lineage>
</organism>
<keyword evidence="2" id="KW-0812">Transmembrane</keyword>
<protein>
    <submittedName>
        <fullName evidence="3">Uncharacterized protein</fullName>
    </submittedName>
</protein>
<keyword evidence="4" id="KW-1185">Reference proteome</keyword>
<feature type="region of interest" description="Disordered" evidence="1">
    <location>
        <begin position="200"/>
        <end position="221"/>
    </location>
</feature>
<accession>A0A8S3VI61</accession>
<feature type="compositionally biased region" description="Polar residues" evidence="1">
    <location>
        <begin position="201"/>
        <end position="221"/>
    </location>
</feature>
<evidence type="ECO:0000313" key="3">
    <source>
        <dbReference type="EMBL" id="CAG2255937.1"/>
    </source>
</evidence>
<feature type="transmembrane region" description="Helical" evidence="2">
    <location>
        <begin position="119"/>
        <end position="140"/>
    </location>
</feature>
<keyword evidence="2" id="KW-1133">Transmembrane helix</keyword>
<dbReference type="Proteomes" id="UP000683360">
    <property type="component" value="Unassembled WGS sequence"/>
</dbReference>
<dbReference type="OrthoDB" id="10482978at2759"/>
<feature type="transmembrane region" description="Helical" evidence="2">
    <location>
        <begin position="27"/>
        <end position="49"/>
    </location>
</feature>
<name>A0A8S3VI61_MYTED</name>
<dbReference type="EMBL" id="CAJPWZ010003289">
    <property type="protein sequence ID" value="CAG2255937.1"/>
    <property type="molecule type" value="Genomic_DNA"/>
</dbReference>
<reference evidence="3" key="1">
    <citation type="submission" date="2021-03" db="EMBL/GenBank/DDBJ databases">
        <authorList>
            <person name="Bekaert M."/>
        </authorList>
    </citation>
    <scope>NUCLEOTIDE SEQUENCE</scope>
</reference>
<evidence type="ECO:0000256" key="1">
    <source>
        <dbReference type="SAM" id="MobiDB-lite"/>
    </source>
</evidence>
<comment type="caution">
    <text evidence="3">The sequence shown here is derived from an EMBL/GenBank/DDBJ whole genome shotgun (WGS) entry which is preliminary data.</text>
</comment>
<proteinExistence type="predicted"/>
<sequence length="221" mass="24403">MSKYNTLTKGGTDDDYDDYYDDYDTEVVATVSGFLGGLCILVPLAIYCWCHKFAKRPGRVVNPTAVPTVTQTQFGGTYGNNFSYNIPTQLGTQFTYGQQQQSQPNPYQQQSQPDQYNGAVAGVVIGSFISAIIITVIIVICIKHDNKTSGIRGHVIHPHLKTISTSITFNQSYTITFQEPPPYQQIADLCSLAPPYPGNSVLDSNTRTLSDTDQPSPRYQK</sequence>
<keyword evidence="2" id="KW-0472">Membrane</keyword>